<evidence type="ECO:0000256" key="2">
    <source>
        <dbReference type="ARBA" id="ARBA00022490"/>
    </source>
</evidence>
<keyword evidence="5 8" id="KW-0418">Kinase</keyword>
<dbReference type="GO" id="GO:0005737">
    <property type="term" value="C:cytoplasm"/>
    <property type="evidence" value="ECO:0007669"/>
    <property type="project" value="UniProtKB-SubCell"/>
</dbReference>
<dbReference type="PROSITE" id="PS51219">
    <property type="entry name" value="DPCK"/>
    <property type="match status" value="1"/>
</dbReference>
<evidence type="ECO:0000256" key="3">
    <source>
        <dbReference type="ARBA" id="ARBA00022679"/>
    </source>
</evidence>
<evidence type="ECO:0000256" key="4">
    <source>
        <dbReference type="ARBA" id="ARBA00022741"/>
    </source>
</evidence>
<dbReference type="EMBL" id="FNAQ01000003">
    <property type="protein sequence ID" value="SDE09014.1"/>
    <property type="molecule type" value="Genomic_DNA"/>
</dbReference>
<dbReference type="Proteomes" id="UP000243205">
    <property type="component" value="Unassembled WGS sequence"/>
</dbReference>
<sequence length="206" mass="22444">MGLVLGITGGIAAGKSTVSRLLAQRGAVVVSADQLARELVAPGRAALQRLVDCFGSAILQPDGQLDRAGLGALVFADTDRRRQLEAILHPAIASLSRRRLRQARRQAPLVVYEAPLLYEVGAEKRVDRVLTVTVDPAVQLQRLQRRDGSTVEEARRKVAAQMPQAEKARRADYVIDNSTDLAALQRQVAALWQRLQAEGLLADVRD</sequence>
<dbReference type="FunFam" id="3.40.50.300:FF:000991">
    <property type="entry name" value="Dephospho-CoA kinase"/>
    <property type="match status" value="1"/>
</dbReference>
<evidence type="ECO:0000256" key="9">
    <source>
        <dbReference type="NCBIfam" id="TIGR00152"/>
    </source>
</evidence>
<evidence type="ECO:0000256" key="5">
    <source>
        <dbReference type="ARBA" id="ARBA00022777"/>
    </source>
</evidence>
<dbReference type="InterPro" id="IPR027417">
    <property type="entry name" value="P-loop_NTPase"/>
</dbReference>
<dbReference type="GO" id="GO:0005524">
    <property type="term" value="F:ATP binding"/>
    <property type="evidence" value="ECO:0007669"/>
    <property type="project" value="UniProtKB-UniRule"/>
</dbReference>
<dbReference type="STRING" id="57664.SAMN05661003_103240"/>
<organism evidence="10 11">
    <name type="scientific">Desulfuromonas thiophila</name>
    <dbReference type="NCBI Taxonomy" id="57664"/>
    <lineage>
        <taxon>Bacteria</taxon>
        <taxon>Pseudomonadati</taxon>
        <taxon>Thermodesulfobacteriota</taxon>
        <taxon>Desulfuromonadia</taxon>
        <taxon>Desulfuromonadales</taxon>
        <taxon>Desulfuromonadaceae</taxon>
        <taxon>Desulfuromonas</taxon>
    </lineage>
</organism>
<dbReference type="PANTHER" id="PTHR10695:SF46">
    <property type="entry name" value="BIFUNCTIONAL COENZYME A SYNTHASE-RELATED"/>
    <property type="match status" value="1"/>
</dbReference>
<keyword evidence="2 8" id="KW-0963">Cytoplasm</keyword>
<reference evidence="11" key="1">
    <citation type="submission" date="2016-10" db="EMBL/GenBank/DDBJ databases">
        <authorList>
            <person name="Varghese N."/>
            <person name="Submissions S."/>
        </authorList>
    </citation>
    <scope>NUCLEOTIDE SEQUENCE [LARGE SCALE GENOMIC DNA]</scope>
    <source>
        <strain evidence="11">DSM 8987</strain>
    </source>
</reference>
<dbReference type="AlphaFoldDB" id="A0A1G7A287"/>
<proteinExistence type="inferred from homology"/>
<dbReference type="CDD" id="cd02022">
    <property type="entry name" value="DPCK"/>
    <property type="match status" value="1"/>
</dbReference>
<evidence type="ECO:0000256" key="7">
    <source>
        <dbReference type="ARBA" id="ARBA00022993"/>
    </source>
</evidence>
<comment type="catalytic activity">
    <reaction evidence="8">
        <text>3'-dephospho-CoA + ATP = ADP + CoA + H(+)</text>
        <dbReference type="Rhea" id="RHEA:18245"/>
        <dbReference type="ChEBI" id="CHEBI:15378"/>
        <dbReference type="ChEBI" id="CHEBI:30616"/>
        <dbReference type="ChEBI" id="CHEBI:57287"/>
        <dbReference type="ChEBI" id="CHEBI:57328"/>
        <dbReference type="ChEBI" id="CHEBI:456216"/>
        <dbReference type="EC" id="2.7.1.24"/>
    </reaction>
</comment>
<feature type="binding site" evidence="8">
    <location>
        <begin position="12"/>
        <end position="17"/>
    </location>
    <ligand>
        <name>ATP</name>
        <dbReference type="ChEBI" id="CHEBI:30616"/>
    </ligand>
</feature>
<gene>
    <name evidence="8" type="primary">coaE</name>
    <name evidence="10" type="ORF">SAMN05661003_103240</name>
</gene>
<keyword evidence="6 8" id="KW-0067">ATP-binding</keyword>
<comment type="function">
    <text evidence="8">Catalyzes the phosphorylation of the 3'-hydroxyl group of dephosphocoenzyme A to form coenzyme A.</text>
</comment>
<dbReference type="PANTHER" id="PTHR10695">
    <property type="entry name" value="DEPHOSPHO-COA KINASE-RELATED"/>
    <property type="match status" value="1"/>
</dbReference>
<dbReference type="RefSeq" id="WP_171906318.1">
    <property type="nucleotide sequence ID" value="NZ_FNAQ01000003.1"/>
</dbReference>
<evidence type="ECO:0000256" key="6">
    <source>
        <dbReference type="ARBA" id="ARBA00022840"/>
    </source>
</evidence>
<dbReference type="UniPathway" id="UPA00241">
    <property type="reaction ID" value="UER00356"/>
</dbReference>
<dbReference type="InterPro" id="IPR001977">
    <property type="entry name" value="Depp_CoAkinase"/>
</dbReference>
<dbReference type="SUPFAM" id="SSF52540">
    <property type="entry name" value="P-loop containing nucleoside triphosphate hydrolases"/>
    <property type="match status" value="1"/>
</dbReference>
<dbReference type="Gene3D" id="3.40.50.300">
    <property type="entry name" value="P-loop containing nucleotide triphosphate hydrolases"/>
    <property type="match status" value="1"/>
</dbReference>
<protein>
    <recommendedName>
        <fullName evidence="8 9">Dephospho-CoA kinase</fullName>
        <ecNumber evidence="8 9">2.7.1.24</ecNumber>
    </recommendedName>
    <alternativeName>
        <fullName evidence="8">Dephosphocoenzyme A kinase</fullName>
    </alternativeName>
</protein>
<keyword evidence="4 8" id="KW-0547">Nucleotide-binding</keyword>
<comment type="pathway">
    <text evidence="8">Cofactor biosynthesis; coenzyme A biosynthesis; CoA from (R)-pantothenate: step 5/5.</text>
</comment>
<comment type="similarity">
    <text evidence="1 8">Belongs to the CoaE family.</text>
</comment>
<dbReference type="Pfam" id="PF01121">
    <property type="entry name" value="CoaE"/>
    <property type="match status" value="1"/>
</dbReference>
<accession>A0A1G7A287</accession>
<evidence type="ECO:0000313" key="10">
    <source>
        <dbReference type="EMBL" id="SDE09014.1"/>
    </source>
</evidence>
<comment type="subcellular location">
    <subcellularLocation>
        <location evidence="8">Cytoplasm</location>
    </subcellularLocation>
</comment>
<keyword evidence="7 8" id="KW-0173">Coenzyme A biosynthesis</keyword>
<name>A0A1G7A287_9BACT</name>
<dbReference type="GO" id="GO:0015937">
    <property type="term" value="P:coenzyme A biosynthetic process"/>
    <property type="evidence" value="ECO:0007669"/>
    <property type="project" value="UniProtKB-UniRule"/>
</dbReference>
<keyword evidence="3 8" id="KW-0808">Transferase</keyword>
<evidence type="ECO:0000256" key="1">
    <source>
        <dbReference type="ARBA" id="ARBA00009018"/>
    </source>
</evidence>
<keyword evidence="11" id="KW-1185">Reference proteome</keyword>
<evidence type="ECO:0000256" key="8">
    <source>
        <dbReference type="HAMAP-Rule" id="MF_00376"/>
    </source>
</evidence>
<dbReference type="HAMAP" id="MF_00376">
    <property type="entry name" value="Dephospho_CoA_kinase"/>
    <property type="match status" value="1"/>
</dbReference>
<evidence type="ECO:0000313" key="11">
    <source>
        <dbReference type="Proteomes" id="UP000243205"/>
    </source>
</evidence>
<dbReference type="GO" id="GO:0004140">
    <property type="term" value="F:dephospho-CoA kinase activity"/>
    <property type="evidence" value="ECO:0007669"/>
    <property type="project" value="UniProtKB-UniRule"/>
</dbReference>
<dbReference type="EC" id="2.7.1.24" evidence="8 9"/>
<dbReference type="NCBIfam" id="TIGR00152">
    <property type="entry name" value="dephospho-CoA kinase"/>
    <property type="match status" value="1"/>
</dbReference>